<feature type="region of interest" description="Disordered" evidence="1">
    <location>
        <begin position="1"/>
        <end position="65"/>
    </location>
</feature>
<feature type="compositionally biased region" description="Basic and acidic residues" evidence="1">
    <location>
        <begin position="1"/>
        <end position="10"/>
    </location>
</feature>
<organism evidence="2 3">
    <name type="scientific">Aureococcus anophagefferens</name>
    <name type="common">Harmful bloom alga</name>
    <dbReference type="NCBI Taxonomy" id="44056"/>
    <lineage>
        <taxon>Eukaryota</taxon>
        <taxon>Sar</taxon>
        <taxon>Stramenopiles</taxon>
        <taxon>Ochrophyta</taxon>
        <taxon>Pelagophyceae</taxon>
        <taxon>Pelagomonadales</taxon>
        <taxon>Pelagomonadaceae</taxon>
        <taxon>Aureococcus</taxon>
    </lineage>
</organism>
<comment type="caution">
    <text evidence="2">The sequence shown here is derived from an EMBL/GenBank/DDBJ whole genome shotgun (WGS) entry which is preliminary data.</text>
</comment>
<evidence type="ECO:0008006" key="4">
    <source>
        <dbReference type="Google" id="ProtNLM"/>
    </source>
</evidence>
<accession>A0ABR1FVJ4</accession>
<evidence type="ECO:0000256" key="1">
    <source>
        <dbReference type="SAM" id="MobiDB-lite"/>
    </source>
</evidence>
<evidence type="ECO:0000313" key="2">
    <source>
        <dbReference type="EMBL" id="KAK7239630.1"/>
    </source>
</evidence>
<reference evidence="2 3" key="1">
    <citation type="submission" date="2024-03" db="EMBL/GenBank/DDBJ databases">
        <title>Aureococcus anophagefferens CCMP1851 and Kratosvirus quantuckense: Draft genome of a second virus-susceptible host strain in the model system.</title>
        <authorList>
            <person name="Chase E."/>
            <person name="Truchon A.R."/>
            <person name="Schepens W."/>
            <person name="Wilhelm S.W."/>
        </authorList>
    </citation>
    <scope>NUCLEOTIDE SEQUENCE [LARGE SCALE GENOMIC DNA]</scope>
    <source>
        <strain evidence="2 3">CCMP1851</strain>
    </source>
</reference>
<keyword evidence="3" id="KW-1185">Reference proteome</keyword>
<dbReference type="EMBL" id="JBBJCI010000223">
    <property type="protein sequence ID" value="KAK7239630.1"/>
    <property type="molecule type" value="Genomic_DNA"/>
</dbReference>
<gene>
    <name evidence="2" type="ORF">SO694_00028274</name>
</gene>
<sequence length="130" mass="13672">MARVLEKISTDRPSLGDAALDKYKESADWPSPTGVEAANDPGAGSDRDEVSVATANPEPDEVDGAPESFACMDAGDTIGVGSSFSRVKIAVVRPSADSDEGARVCAIKVCHKARILEADEVVSILRERAR</sequence>
<dbReference type="Proteomes" id="UP001363151">
    <property type="component" value="Unassembled WGS sequence"/>
</dbReference>
<dbReference type="Gene3D" id="3.30.200.20">
    <property type="entry name" value="Phosphorylase Kinase, domain 1"/>
    <property type="match status" value="1"/>
</dbReference>
<name>A0ABR1FVJ4_AURAN</name>
<protein>
    <recommendedName>
        <fullName evidence="4">Protein kinase domain-containing protein</fullName>
    </recommendedName>
</protein>
<evidence type="ECO:0000313" key="3">
    <source>
        <dbReference type="Proteomes" id="UP001363151"/>
    </source>
</evidence>
<proteinExistence type="predicted"/>